<evidence type="ECO:0000259" key="4">
    <source>
        <dbReference type="PROSITE" id="PS50893"/>
    </source>
</evidence>
<dbReference type="AlphaFoldDB" id="A0A381TEM6"/>
<dbReference type="PROSITE" id="PS50893">
    <property type="entry name" value="ABC_TRANSPORTER_2"/>
    <property type="match status" value="1"/>
</dbReference>
<dbReference type="PANTHER" id="PTHR45772">
    <property type="entry name" value="CONSERVED COMPONENT OF ABC TRANSPORTER FOR NATURAL AMINO ACIDS-RELATED"/>
    <property type="match status" value="1"/>
</dbReference>
<dbReference type="InterPro" id="IPR003439">
    <property type="entry name" value="ABC_transporter-like_ATP-bd"/>
</dbReference>
<name>A0A381TEM6_9ZZZZ</name>
<dbReference type="Pfam" id="PF12399">
    <property type="entry name" value="BCA_ABC_TP_C"/>
    <property type="match status" value="1"/>
</dbReference>
<dbReference type="GO" id="GO:0005886">
    <property type="term" value="C:plasma membrane"/>
    <property type="evidence" value="ECO:0007669"/>
    <property type="project" value="TreeGrafter"/>
</dbReference>
<dbReference type="Gene3D" id="3.40.50.300">
    <property type="entry name" value="P-loop containing nucleotide triphosphate hydrolases"/>
    <property type="match status" value="1"/>
</dbReference>
<feature type="domain" description="ABC transporter" evidence="4">
    <location>
        <begin position="2"/>
        <end position="243"/>
    </location>
</feature>
<dbReference type="CDD" id="cd03219">
    <property type="entry name" value="ABC_Mj1267_LivG_branched"/>
    <property type="match status" value="1"/>
</dbReference>
<protein>
    <recommendedName>
        <fullName evidence="4">ABC transporter domain-containing protein</fullName>
    </recommendedName>
</protein>
<gene>
    <name evidence="5" type="ORF">METZ01_LOCUS67053</name>
</gene>
<evidence type="ECO:0000256" key="2">
    <source>
        <dbReference type="ARBA" id="ARBA00022741"/>
    </source>
</evidence>
<dbReference type="EMBL" id="UINC01004421">
    <property type="protein sequence ID" value="SVA14199.1"/>
    <property type="molecule type" value="Genomic_DNA"/>
</dbReference>
<sequence length="248" mass="26826">MLKVNSLVKSFGGLLATDNLSFEVEAGKLHAVIGPNGAGKTTLISQITGETKPDSGTVIFDGDDISDVPVHLRSARGLARSFQITNIFPDMTTWDNVALAVQAQAGHSFHFWKDARKDPLLREPALVFLEQVGLAKRAGIVAGQLSHGEHRQLEIAMALATRPKMLLLDEPMAGMGPEESKAMVDILQGLKRKLTILLIEHDMDVVFTLADQITVLVYGRGIATDAPEAIRNHPEVQAAYLGEEEVSA</sequence>
<accession>A0A381TEM6</accession>
<dbReference type="GO" id="GO:0016887">
    <property type="term" value="F:ATP hydrolysis activity"/>
    <property type="evidence" value="ECO:0007669"/>
    <property type="project" value="InterPro"/>
</dbReference>
<keyword evidence="3" id="KW-0067">ATP-binding</keyword>
<dbReference type="Pfam" id="PF00005">
    <property type="entry name" value="ABC_tran"/>
    <property type="match status" value="1"/>
</dbReference>
<proteinExistence type="predicted"/>
<dbReference type="InterPro" id="IPR032823">
    <property type="entry name" value="BCA_ABC_TP_C"/>
</dbReference>
<evidence type="ECO:0000256" key="3">
    <source>
        <dbReference type="ARBA" id="ARBA00022840"/>
    </source>
</evidence>
<keyword evidence="2" id="KW-0547">Nucleotide-binding</keyword>
<dbReference type="InterPro" id="IPR003593">
    <property type="entry name" value="AAA+_ATPase"/>
</dbReference>
<evidence type="ECO:0000256" key="1">
    <source>
        <dbReference type="ARBA" id="ARBA00022448"/>
    </source>
</evidence>
<dbReference type="PANTHER" id="PTHR45772:SF2">
    <property type="entry name" value="ABC TRANSPORTER ATP-BINDING PROTEIN"/>
    <property type="match status" value="1"/>
</dbReference>
<reference evidence="5" key="1">
    <citation type="submission" date="2018-05" db="EMBL/GenBank/DDBJ databases">
        <authorList>
            <person name="Lanie J.A."/>
            <person name="Ng W.-L."/>
            <person name="Kazmierczak K.M."/>
            <person name="Andrzejewski T.M."/>
            <person name="Davidsen T.M."/>
            <person name="Wayne K.J."/>
            <person name="Tettelin H."/>
            <person name="Glass J.I."/>
            <person name="Rusch D."/>
            <person name="Podicherti R."/>
            <person name="Tsui H.-C.T."/>
            <person name="Winkler M.E."/>
        </authorList>
    </citation>
    <scope>NUCLEOTIDE SEQUENCE</scope>
</reference>
<organism evidence="5">
    <name type="scientific">marine metagenome</name>
    <dbReference type="NCBI Taxonomy" id="408172"/>
    <lineage>
        <taxon>unclassified sequences</taxon>
        <taxon>metagenomes</taxon>
        <taxon>ecological metagenomes</taxon>
    </lineage>
</organism>
<keyword evidence="1" id="KW-0813">Transport</keyword>
<dbReference type="SMART" id="SM00382">
    <property type="entry name" value="AAA"/>
    <property type="match status" value="1"/>
</dbReference>
<dbReference type="InterPro" id="IPR027417">
    <property type="entry name" value="P-loop_NTPase"/>
</dbReference>
<dbReference type="InterPro" id="IPR051120">
    <property type="entry name" value="ABC_AA/LPS_Transport"/>
</dbReference>
<evidence type="ECO:0000313" key="5">
    <source>
        <dbReference type="EMBL" id="SVA14199.1"/>
    </source>
</evidence>
<dbReference type="SUPFAM" id="SSF52540">
    <property type="entry name" value="P-loop containing nucleoside triphosphate hydrolases"/>
    <property type="match status" value="1"/>
</dbReference>
<dbReference type="GO" id="GO:0005524">
    <property type="term" value="F:ATP binding"/>
    <property type="evidence" value="ECO:0007669"/>
    <property type="project" value="UniProtKB-KW"/>
</dbReference>